<evidence type="ECO:0000313" key="2">
    <source>
        <dbReference type="Proteomes" id="UP000237105"/>
    </source>
</evidence>
<sequence length="129" mass="14903">MQDFLWEGGDQLGGEHLVYWDVVRRPKIQRGLGIGKIRDINEALLMKWLRRFPNETSSLWHKVIKSKYGLSSNQWDAGVVGRVTFRSPWKAISALYGRGSGIRFWKDVWVGDSTLEEDFRSLYGLSSLK</sequence>
<dbReference type="AlphaFoldDB" id="A0A2P5ALQ9"/>
<name>A0A2P5ALQ9_PARAD</name>
<gene>
    <name evidence="1" type="ORF">PanWU01x14_320050</name>
</gene>
<keyword evidence="2" id="KW-1185">Reference proteome</keyword>
<dbReference type="Proteomes" id="UP000237105">
    <property type="component" value="Unassembled WGS sequence"/>
</dbReference>
<accession>A0A2P5ALQ9</accession>
<evidence type="ECO:0000313" key="1">
    <source>
        <dbReference type="EMBL" id="PON37474.1"/>
    </source>
</evidence>
<dbReference type="EMBL" id="JXTB01000529">
    <property type="protein sequence ID" value="PON37474.1"/>
    <property type="molecule type" value="Genomic_DNA"/>
</dbReference>
<reference evidence="2" key="1">
    <citation type="submission" date="2016-06" db="EMBL/GenBank/DDBJ databases">
        <title>Parallel loss of symbiosis genes in relatives of nitrogen-fixing non-legume Parasponia.</title>
        <authorList>
            <person name="Van Velzen R."/>
            <person name="Holmer R."/>
            <person name="Bu F."/>
            <person name="Rutten L."/>
            <person name="Van Zeijl A."/>
            <person name="Liu W."/>
            <person name="Santuari L."/>
            <person name="Cao Q."/>
            <person name="Sharma T."/>
            <person name="Shen D."/>
            <person name="Roswanjaya Y."/>
            <person name="Wardhani T."/>
            <person name="Kalhor M.S."/>
            <person name="Jansen J."/>
            <person name="Van den Hoogen J."/>
            <person name="Gungor B."/>
            <person name="Hartog M."/>
            <person name="Hontelez J."/>
            <person name="Verver J."/>
            <person name="Yang W.-C."/>
            <person name="Schijlen E."/>
            <person name="Repin R."/>
            <person name="Schilthuizen M."/>
            <person name="Schranz E."/>
            <person name="Heidstra R."/>
            <person name="Miyata K."/>
            <person name="Fedorova E."/>
            <person name="Kohlen W."/>
            <person name="Bisseling T."/>
            <person name="Smit S."/>
            <person name="Geurts R."/>
        </authorList>
    </citation>
    <scope>NUCLEOTIDE SEQUENCE [LARGE SCALE GENOMIC DNA]</scope>
    <source>
        <strain evidence="2">cv. WU1-14</strain>
    </source>
</reference>
<dbReference type="OrthoDB" id="1166712at2759"/>
<proteinExistence type="predicted"/>
<organism evidence="1 2">
    <name type="scientific">Parasponia andersonii</name>
    <name type="common">Sponia andersonii</name>
    <dbReference type="NCBI Taxonomy" id="3476"/>
    <lineage>
        <taxon>Eukaryota</taxon>
        <taxon>Viridiplantae</taxon>
        <taxon>Streptophyta</taxon>
        <taxon>Embryophyta</taxon>
        <taxon>Tracheophyta</taxon>
        <taxon>Spermatophyta</taxon>
        <taxon>Magnoliopsida</taxon>
        <taxon>eudicotyledons</taxon>
        <taxon>Gunneridae</taxon>
        <taxon>Pentapetalae</taxon>
        <taxon>rosids</taxon>
        <taxon>fabids</taxon>
        <taxon>Rosales</taxon>
        <taxon>Cannabaceae</taxon>
        <taxon>Parasponia</taxon>
    </lineage>
</organism>
<protein>
    <recommendedName>
        <fullName evidence="3">Reverse transcriptase zinc-binding domain-containing protein</fullName>
    </recommendedName>
</protein>
<evidence type="ECO:0008006" key="3">
    <source>
        <dbReference type="Google" id="ProtNLM"/>
    </source>
</evidence>
<comment type="caution">
    <text evidence="1">The sequence shown here is derived from an EMBL/GenBank/DDBJ whole genome shotgun (WGS) entry which is preliminary data.</text>
</comment>